<evidence type="ECO:0000313" key="3">
    <source>
        <dbReference type="Proteomes" id="UP000008820"/>
    </source>
</evidence>
<dbReference type="AlphaFoldDB" id="A0A6I8U986"/>
<dbReference type="OrthoDB" id="7763965at2759"/>
<gene>
    <name evidence="2" type="primary">110677242</name>
</gene>
<proteinExistence type="predicted"/>
<feature type="domain" description="HAT C-terminal dimerisation" evidence="1">
    <location>
        <begin position="122"/>
        <end position="191"/>
    </location>
</feature>
<organism evidence="2 3">
    <name type="scientific">Aedes aegypti</name>
    <name type="common">Yellowfever mosquito</name>
    <name type="synonym">Culex aegypti</name>
    <dbReference type="NCBI Taxonomy" id="7159"/>
    <lineage>
        <taxon>Eukaryota</taxon>
        <taxon>Metazoa</taxon>
        <taxon>Ecdysozoa</taxon>
        <taxon>Arthropoda</taxon>
        <taxon>Hexapoda</taxon>
        <taxon>Insecta</taxon>
        <taxon>Pterygota</taxon>
        <taxon>Neoptera</taxon>
        <taxon>Endopterygota</taxon>
        <taxon>Diptera</taxon>
        <taxon>Nematocera</taxon>
        <taxon>Culicoidea</taxon>
        <taxon>Culicidae</taxon>
        <taxon>Culicinae</taxon>
        <taxon>Aedini</taxon>
        <taxon>Aedes</taxon>
        <taxon>Stegomyia</taxon>
    </lineage>
</organism>
<sequence>MFSNPFAQKLTKALTDRLIKLKMSQAFQMALYMDPRLNYLNSKLFNDEEKLHVQACIKDTWNRIRKLQPSSGPGISTEKNANVNSQFDDFVTELYGGTLSKTDNEATDSSFAQQLKALDAEPRQDHTYDVFKHWLKRRETHPELFEVAMVVLATPSNQVSVERAFSALALILTSHRVGLGPDALEDILIIKLNRDIFEKETDSIDWDDIVNNIYS</sequence>
<reference evidence="2 3" key="1">
    <citation type="submission" date="2017-06" db="EMBL/GenBank/DDBJ databases">
        <title>Aedes aegypti genome working group (AGWG) sequencing and assembly.</title>
        <authorList>
            <consortium name="Aedes aegypti Genome Working Group (AGWG)"/>
            <person name="Matthews B.J."/>
        </authorList>
    </citation>
    <scope>NUCLEOTIDE SEQUENCE [LARGE SCALE GENOMIC DNA]</scope>
    <source>
        <strain evidence="2 3">LVP_AGWG</strain>
    </source>
</reference>
<dbReference type="InterPro" id="IPR008906">
    <property type="entry name" value="HATC_C_dom"/>
</dbReference>
<evidence type="ECO:0000313" key="2">
    <source>
        <dbReference type="EnsemblMetazoa" id="AAEL027813-PA"/>
    </source>
</evidence>
<dbReference type="SUPFAM" id="SSF53098">
    <property type="entry name" value="Ribonuclease H-like"/>
    <property type="match status" value="1"/>
</dbReference>
<dbReference type="InParanoid" id="A0A6I8U986"/>
<dbReference type="Pfam" id="PF05699">
    <property type="entry name" value="Dimer_Tnp_hAT"/>
    <property type="match status" value="1"/>
</dbReference>
<keyword evidence="3" id="KW-1185">Reference proteome</keyword>
<dbReference type="InterPro" id="IPR012337">
    <property type="entry name" value="RNaseH-like_sf"/>
</dbReference>
<protein>
    <recommendedName>
        <fullName evidence="1">HAT C-terminal dimerisation domain-containing protein</fullName>
    </recommendedName>
</protein>
<reference evidence="2" key="2">
    <citation type="submission" date="2020-05" db="UniProtKB">
        <authorList>
            <consortium name="EnsemblMetazoa"/>
        </authorList>
    </citation>
    <scope>IDENTIFICATION</scope>
    <source>
        <strain evidence="2">LVP_AGWG</strain>
    </source>
</reference>
<dbReference type="GO" id="GO:0046983">
    <property type="term" value="F:protein dimerization activity"/>
    <property type="evidence" value="ECO:0007669"/>
    <property type="project" value="InterPro"/>
</dbReference>
<dbReference type="EnsemblMetazoa" id="AAEL027813-RA">
    <property type="protein sequence ID" value="AAEL027813-PA"/>
    <property type="gene ID" value="AAEL027813"/>
</dbReference>
<evidence type="ECO:0000259" key="1">
    <source>
        <dbReference type="Pfam" id="PF05699"/>
    </source>
</evidence>
<dbReference type="Proteomes" id="UP000008820">
    <property type="component" value="Chromosome 2"/>
</dbReference>
<accession>A0A6I8U986</accession>
<name>A0A6I8U986_AEDAE</name>